<accession>A0A382WXM9</accession>
<feature type="non-terminal residue" evidence="1">
    <location>
        <position position="64"/>
    </location>
</feature>
<protein>
    <submittedName>
        <fullName evidence="1">Uncharacterized protein</fullName>
    </submittedName>
</protein>
<dbReference type="AlphaFoldDB" id="A0A382WXM9"/>
<reference evidence="1" key="1">
    <citation type="submission" date="2018-05" db="EMBL/GenBank/DDBJ databases">
        <authorList>
            <person name="Lanie J.A."/>
            <person name="Ng W.-L."/>
            <person name="Kazmierczak K.M."/>
            <person name="Andrzejewski T.M."/>
            <person name="Davidsen T.M."/>
            <person name="Wayne K.J."/>
            <person name="Tettelin H."/>
            <person name="Glass J.I."/>
            <person name="Rusch D."/>
            <person name="Podicherti R."/>
            <person name="Tsui H.-C.T."/>
            <person name="Winkler M.E."/>
        </authorList>
    </citation>
    <scope>NUCLEOTIDE SEQUENCE</scope>
</reference>
<name>A0A382WXM9_9ZZZZ</name>
<gene>
    <name evidence="1" type="ORF">METZ01_LOCUS415949</name>
</gene>
<evidence type="ECO:0000313" key="1">
    <source>
        <dbReference type="EMBL" id="SVD63095.1"/>
    </source>
</evidence>
<sequence>MSTKHFKKFLKVGVCSVFASMVLSLSAGPAMAEKVLRVAPHADLKNLDPIWTTAYITRNHGYMV</sequence>
<dbReference type="EMBL" id="UINC01163021">
    <property type="protein sequence ID" value="SVD63095.1"/>
    <property type="molecule type" value="Genomic_DNA"/>
</dbReference>
<proteinExistence type="predicted"/>
<organism evidence="1">
    <name type="scientific">marine metagenome</name>
    <dbReference type="NCBI Taxonomy" id="408172"/>
    <lineage>
        <taxon>unclassified sequences</taxon>
        <taxon>metagenomes</taxon>
        <taxon>ecological metagenomes</taxon>
    </lineage>
</organism>